<dbReference type="KEGG" id="tpol:Mal48_20110"/>
<evidence type="ECO:0000313" key="2">
    <source>
        <dbReference type="Proteomes" id="UP000315724"/>
    </source>
</evidence>
<protein>
    <submittedName>
        <fullName evidence="1">Uncharacterized protein</fullName>
    </submittedName>
</protein>
<reference evidence="1 2" key="1">
    <citation type="submission" date="2019-02" db="EMBL/GenBank/DDBJ databases">
        <title>Deep-cultivation of Planctomycetes and their phenomic and genomic characterization uncovers novel biology.</title>
        <authorList>
            <person name="Wiegand S."/>
            <person name="Jogler M."/>
            <person name="Boedeker C."/>
            <person name="Pinto D."/>
            <person name="Vollmers J."/>
            <person name="Rivas-Marin E."/>
            <person name="Kohn T."/>
            <person name="Peeters S.H."/>
            <person name="Heuer A."/>
            <person name="Rast P."/>
            <person name="Oberbeckmann S."/>
            <person name="Bunk B."/>
            <person name="Jeske O."/>
            <person name="Meyerdierks A."/>
            <person name="Storesund J.E."/>
            <person name="Kallscheuer N."/>
            <person name="Luecker S."/>
            <person name="Lage O.M."/>
            <person name="Pohl T."/>
            <person name="Merkel B.J."/>
            <person name="Hornburger P."/>
            <person name="Mueller R.-W."/>
            <person name="Bruemmer F."/>
            <person name="Labrenz M."/>
            <person name="Spormann A.M."/>
            <person name="Op den Camp H."/>
            <person name="Overmann J."/>
            <person name="Amann R."/>
            <person name="Jetten M.S.M."/>
            <person name="Mascher T."/>
            <person name="Medema M.H."/>
            <person name="Devos D.P."/>
            <person name="Kaster A.-K."/>
            <person name="Ovreas L."/>
            <person name="Rohde M."/>
            <person name="Galperin M.Y."/>
            <person name="Jogler C."/>
        </authorList>
    </citation>
    <scope>NUCLEOTIDE SEQUENCE [LARGE SCALE GENOMIC DNA]</scope>
    <source>
        <strain evidence="1 2">Mal48</strain>
    </source>
</reference>
<organism evidence="1 2">
    <name type="scientific">Thalassoglobus polymorphus</name>
    <dbReference type="NCBI Taxonomy" id="2527994"/>
    <lineage>
        <taxon>Bacteria</taxon>
        <taxon>Pseudomonadati</taxon>
        <taxon>Planctomycetota</taxon>
        <taxon>Planctomycetia</taxon>
        <taxon>Planctomycetales</taxon>
        <taxon>Planctomycetaceae</taxon>
        <taxon>Thalassoglobus</taxon>
    </lineage>
</organism>
<dbReference type="RefSeq" id="WP_145198272.1">
    <property type="nucleotide sequence ID" value="NZ_CP036267.1"/>
</dbReference>
<sequence length="164" mass="17890">MKEKMTEKKTFWLAAGTLLGMAIAYYCPQEPAYADTAMGNEKFSMCTVPTLAGQSEAVFILDNLTGRLLGAGHNAQSNTFTQTYARNLTADFRVTDNAQYVMVSARAQFQSSGTVPPANGCIYIGELNSGIVNMYGFQYSAGSRKVPTRELALIASFPWRNSVN</sequence>
<dbReference type="Proteomes" id="UP000315724">
    <property type="component" value="Chromosome"/>
</dbReference>
<accession>A0A517QMA0</accession>
<name>A0A517QMA0_9PLAN</name>
<keyword evidence="2" id="KW-1185">Reference proteome</keyword>
<evidence type="ECO:0000313" key="1">
    <source>
        <dbReference type="EMBL" id="QDT32764.1"/>
    </source>
</evidence>
<dbReference type="EMBL" id="CP036267">
    <property type="protein sequence ID" value="QDT32764.1"/>
    <property type="molecule type" value="Genomic_DNA"/>
</dbReference>
<gene>
    <name evidence="1" type="ORF">Mal48_20110</name>
</gene>
<dbReference type="AlphaFoldDB" id="A0A517QMA0"/>
<proteinExistence type="predicted"/>
<dbReference type="OrthoDB" id="213867at2"/>